<accession>A0A835DKI8</accession>
<evidence type="ECO:0000313" key="2">
    <source>
        <dbReference type="Proteomes" id="UP000655225"/>
    </source>
</evidence>
<name>A0A835DKI8_TETSI</name>
<comment type="caution">
    <text evidence="1">The sequence shown here is derived from an EMBL/GenBank/DDBJ whole genome shotgun (WGS) entry which is preliminary data.</text>
</comment>
<evidence type="ECO:0000313" key="1">
    <source>
        <dbReference type="EMBL" id="KAF8406951.1"/>
    </source>
</evidence>
<dbReference type="AlphaFoldDB" id="A0A835DKI8"/>
<proteinExistence type="predicted"/>
<dbReference type="EMBL" id="JABCRI010000004">
    <property type="protein sequence ID" value="KAF8406951.1"/>
    <property type="molecule type" value="Genomic_DNA"/>
</dbReference>
<dbReference type="Proteomes" id="UP000655225">
    <property type="component" value="Unassembled WGS sequence"/>
</dbReference>
<protein>
    <submittedName>
        <fullName evidence="1">Uncharacterized protein</fullName>
    </submittedName>
</protein>
<gene>
    <name evidence="1" type="ORF">HHK36_006072</name>
</gene>
<keyword evidence="2" id="KW-1185">Reference proteome</keyword>
<organism evidence="1 2">
    <name type="scientific">Tetracentron sinense</name>
    <name type="common">Spur-leaf</name>
    <dbReference type="NCBI Taxonomy" id="13715"/>
    <lineage>
        <taxon>Eukaryota</taxon>
        <taxon>Viridiplantae</taxon>
        <taxon>Streptophyta</taxon>
        <taxon>Embryophyta</taxon>
        <taxon>Tracheophyta</taxon>
        <taxon>Spermatophyta</taxon>
        <taxon>Magnoliopsida</taxon>
        <taxon>Trochodendrales</taxon>
        <taxon>Trochodendraceae</taxon>
        <taxon>Tetracentron</taxon>
    </lineage>
</organism>
<reference evidence="1 2" key="1">
    <citation type="submission" date="2020-04" db="EMBL/GenBank/DDBJ databases">
        <title>Plant Genome Project.</title>
        <authorList>
            <person name="Zhang R.-G."/>
        </authorList>
    </citation>
    <scope>NUCLEOTIDE SEQUENCE [LARGE SCALE GENOMIC DNA]</scope>
    <source>
        <strain evidence="1">YNK0</strain>
        <tissue evidence="1">Leaf</tissue>
    </source>
</reference>
<sequence>MDVGDEERIGFSGGQVDDEVRMAFSGREVGDEHIDIWMELLAQRHARHPDLYAQSCVFVPTWFMIDVNKFRKRIAYEMMDGIAKPY</sequence>